<dbReference type="AlphaFoldDB" id="A0AAV2JUN4"/>
<keyword evidence="4" id="KW-1185">Reference proteome</keyword>
<dbReference type="GO" id="GO:0003676">
    <property type="term" value="F:nucleic acid binding"/>
    <property type="evidence" value="ECO:0007669"/>
    <property type="project" value="InterPro"/>
</dbReference>
<keyword evidence="2" id="KW-0809">Transit peptide</keyword>
<evidence type="ECO:0000313" key="4">
    <source>
        <dbReference type="Proteomes" id="UP001497482"/>
    </source>
</evidence>
<accession>A0AAV2JUN4</accession>
<gene>
    <name evidence="3" type="ORF">KC01_LOCUS10737</name>
</gene>
<comment type="similarity">
    <text evidence="1">Belongs to the mTERF family.</text>
</comment>
<dbReference type="Pfam" id="PF02536">
    <property type="entry name" value="mTERF"/>
    <property type="match status" value="1"/>
</dbReference>
<dbReference type="InterPro" id="IPR003690">
    <property type="entry name" value="MTERF"/>
</dbReference>
<organism evidence="3 4">
    <name type="scientific">Knipowitschia caucasica</name>
    <name type="common">Caucasian dwarf goby</name>
    <name type="synonym">Pomatoschistus caucasicus</name>
    <dbReference type="NCBI Taxonomy" id="637954"/>
    <lineage>
        <taxon>Eukaryota</taxon>
        <taxon>Metazoa</taxon>
        <taxon>Chordata</taxon>
        <taxon>Craniata</taxon>
        <taxon>Vertebrata</taxon>
        <taxon>Euteleostomi</taxon>
        <taxon>Actinopterygii</taxon>
        <taxon>Neopterygii</taxon>
        <taxon>Teleostei</taxon>
        <taxon>Neoteleostei</taxon>
        <taxon>Acanthomorphata</taxon>
        <taxon>Gobiaria</taxon>
        <taxon>Gobiiformes</taxon>
        <taxon>Gobioidei</taxon>
        <taxon>Gobiidae</taxon>
        <taxon>Gobiinae</taxon>
        <taxon>Knipowitschia</taxon>
    </lineage>
</organism>
<reference evidence="3 4" key="1">
    <citation type="submission" date="2024-04" db="EMBL/GenBank/DDBJ databases">
        <authorList>
            <person name="Waldvogel A.-M."/>
            <person name="Schoenle A."/>
        </authorList>
    </citation>
    <scope>NUCLEOTIDE SEQUENCE [LARGE SCALE GENOMIC DNA]</scope>
</reference>
<evidence type="ECO:0000256" key="1">
    <source>
        <dbReference type="ARBA" id="ARBA00007692"/>
    </source>
</evidence>
<dbReference type="SMART" id="SM00733">
    <property type="entry name" value="Mterf"/>
    <property type="match status" value="4"/>
</dbReference>
<dbReference type="Proteomes" id="UP001497482">
    <property type="component" value="Chromosome 14"/>
</dbReference>
<proteinExistence type="inferred from homology"/>
<dbReference type="Gene3D" id="1.25.70.10">
    <property type="entry name" value="Transcription termination factor 3, mitochondrial"/>
    <property type="match status" value="1"/>
</dbReference>
<dbReference type="EMBL" id="OZ035836">
    <property type="protein sequence ID" value="CAL1579757.1"/>
    <property type="molecule type" value="Genomic_DNA"/>
</dbReference>
<sequence length="308" mass="35253">MASSIAMRQVGRIARYTIFQPQLCVPRRALSSPAENSPLNQGPSAELSLRGLLDMGFTDTQAEHIYETVYKSRGGNTAKNTLCTLSTLIVLGLNPSSVLKLLEKCPELYTVKEARLQQRIANLRKLGLLEGSLQRVVAHHPQILIIKRKVINNAVMFLKEKCLFTSQQVTDILRDSPAIIQEDLAQIQFKFQYVYFRMGVKQAEMVKSRLFRFSLDEVRNRHCFLERRGLYETPDKKGQTTIINPKLSNILNVDQDMFVTQVAKASVEEFEVFQRLMAREYEEEDHWGDLENIKQIAPPPKKLRIDTA</sequence>
<protein>
    <recommendedName>
        <fullName evidence="5">Mitochondrial transcription termination factor 4</fullName>
    </recommendedName>
</protein>
<evidence type="ECO:0008006" key="5">
    <source>
        <dbReference type="Google" id="ProtNLM"/>
    </source>
</evidence>
<evidence type="ECO:0000313" key="3">
    <source>
        <dbReference type="EMBL" id="CAL1579757.1"/>
    </source>
</evidence>
<evidence type="ECO:0000256" key="2">
    <source>
        <dbReference type="ARBA" id="ARBA00022946"/>
    </source>
</evidence>
<name>A0AAV2JUN4_KNICA</name>
<dbReference type="InterPro" id="IPR038538">
    <property type="entry name" value="MTERF_sf"/>
</dbReference>